<dbReference type="Gene3D" id="2.60.40.1180">
    <property type="entry name" value="Golgi alpha-mannosidase II"/>
    <property type="match status" value="1"/>
</dbReference>
<dbReference type="InterPro" id="IPR049171">
    <property type="entry name" value="GLGE_C"/>
</dbReference>
<comment type="function">
    <text evidence="6">Maltosyltransferase that uses maltose 1-phosphate (M1P) as the sugar donor to elongate linear or branched alpha-(1-&gt;4)-glucans. Is involved in a branched alpha-glucan biosynthetic pathway from trehalose, together with TreS, Mak and GlgB.</text>
</comment>
<dbReference type="EC" id="2.4.99.16" evidence="6"/>
<reference evidence="8 9" key="1">
    <citation type="submission" date="2018-07" db="EMBL/GenBank/DDBJ databases">
        <title>High-quality-draft genome sequence of Gaiella occulta.</title>
        <authorList>
            <person name="Severino R."/>
            <person name="Froufe H.J.C."/>
            <person name="Rainey F.A."/>
            <person name="Barroso C."/>
            <person name="Albuquerque L."/>
            <person name="Lobo-Da-Cunha A."/>
            <person name="Da Costa M.S."/>
            <person name="Egas C."/>
        </authorList>
    </citation>
    <scope>NUCLEOTIDE SEQUENCE [LARGE SCALE GENOMIC DNA]</scope>
    <source>
        <strain evidence="8 9">F2-233</strain>
    </source>
</reference>
<feature type="site" description="Transition state stabilizer" evidence="6">
    <location>
        <position position="425"/>
    </location>
</feature>
<organism evidence="8 9">
    <name type="scientific">Gaiella occulta</name>
    <dbReference type="NCBI Taxonomy" id="1002870"/>
    <lineage>
        <taxon>Bacteria</taxon>
        <taxon>Bacillati</taxon>
        <taxon>Actinomycetota</taxon>
        <taxon>Thermoleophilia</taxon>
        <taxon>Gaiellales</taxon>
        <taxon>Gaiellaceae</taxon>
        <taxon>Gaiella</taxon>
    </lineage>
</organism>
<dbReference type="SUPFAM" id="SSF51445">
    <property type="entry name" value="(Trans)glycosidases"/>
    <property type="match status" value="1"/>
</dbReference>
<protein>
    <recommendedName>
        <fullName evidence="6">Alpha-1,4-glucan:maltose-1-phosphate maltosyltransferase</fullName>
        <shortName evidence="6">GMPMT</shortName>
        <ecNumber evidence="6">2.4.99.16</ecNumber>
    </recommendedName>
    <alternativeName>
        <fullName evidence="6">(1-&gt;4)-alpha-D-glucan:maltose-1-phosphate alpha-D-maltosyltransferase</fullName>
    </alternativeName>
</protein>
<dbReference type="RefSeq" id="WP_114794578.1">
    <property type="nucleotide sequence ID" value="NZ_QQZY01000001.1"/>
</dbReference>
<dbReference type="InterPro" id="IPR013780">
    <property type="entry name" value="Glyco_hydro_b"/>
</dbReference>
<feature type="active site" description="Nucleophile" evidence="6">
    <location>
        <position position="340"/>
    </location>
</feature>
<dbReference type="GO" id="GO:0004553">
    <property type="term" value="F:hydrolase activity, hydrolyzing O-glycosyl compounds"/>
    <property type="evidence" value="ECO:0007669"/>
    <property type="project" value="InterPro"/>
</dbReference>
<sequence>MAAPRIQIQDVSPQVDCGRYAAKACLGDAVPVAATIFRDGHVVLRAVVRYRPAGARRWRESQLVAVGNDRWQGSFVPDALGRWELRVLAWTDPYATLLDELDRKLAAGQADLAGELAEGEALFGAGALDDWRAAAPALSDRARHDSARSVALAVDVERVRARFGAWYELFPRSWGGFRGVAAVLPQLAALGFDVVYLPPVHPIGVTQRKGRNNAETARPGDVGSPWAIGSAAGGHDALHPDLGSDADFGAMVAAAREAGVEIALDFAIQCSPDHPWLAEHPEWFRRRPDGSIAYAENPPKRYQDIHNLNWDTSDREGLWQALRDVVLGWCGRGIRIFRVDNPHTKPVPFWEWLIAEVRAAYPETIFLAEAFTRPAPMTTLAKVGFGQSYTYFTWKNSKAEIVELVEQVLSWSAFYRPNMWPNTPDILHAYLQRGGRPAFEARLVLAATLSPSYGIYSGYESCENVPVRPGSEEYRDSEKYELKRRSLVGPLLPLIRRLNEARRAHPALQRLERLTWLETHNDELIAYCKRDDDDAVLVVVNLDPHAPREGLCVVPPSLGLPGAFAAVDLLDGSAYRWRTGRNYVKLAPGGAHVLAVEGAS</sequence>
<feature type="binding site" evidence="6">
    <location>
        <position position="341"/>
    </location>
    <ligand>
        <name>alpha-maltose 1-phosphate</name>
        <dbReference type="ChEBI" id="CHEBI:63576"/>
    </ligand>
</feature>
<dbReference type="InterPro" id="IPR013783">
    <property type="entry name" value="Ig-like_fold"/>
</dbReference>
<evidence type="ECO:0000256" key="4">
    <source>
        <dbReference type="ARBA" id="ARBA00023277"/>
    </source>
</evidence>
<evidence type="ECO:0000259" key="7">
    <source>
        <dbReference type="SMART" id="SM00642"/>
    </source>
</evidence>
<dbReference type="InterPro" id="IPR006047">
    <property type="entry name" value="GH13_cat_dom"/>
</dbReference>
<accession>A0A7M2Z058</accession>
<feature type="domain" description="Glycosyl hydrolase family 13 catalytic" evidence="7">
    <location>
        <begin position="164"/>
        <end position="502"/>
    </location>
</feature>
<dbReference type="Proteomes" id="UP000254134">
    <property type="component" value="Unassembled WGS sequence"/>
</dbReference>
<keyword evidence="4 6" id="KW-0119">Carbohydrate metabolism</keyword>
<dbReference type="SUPFAM" id="SSF51011">
    <property type="entry name" value="Glycosyl hydrolase domain"/>
    <property type="match status" value="1"/>
</dbReference>
<feature type="binding site" evidence="6">
    <location>
        <begin position="479"/>
        <end position="480"/>
    </location>
    <ligand>
        <name>alpha-maltose 1-phosphate</name>
        <dbReference type="ChEBI" id="CHEBI:63576"/>
    </ligand>
</feature>
<dbReference type="Pfam" id="PF11896">
    <property type="entry name" value="GlgE_dom_N_S"/>
    <property type="match status" value="1"/>
</dbReference>
<feature type="binding site" evidence="6">
    <location>
        <position position="269"/>
    </location>
    <ligand>
        <name>alpha-maltose 1-phosphate</name>
        <dbReference type="ChEBI" id="CHEBI:63576"/>
    </ligand>
</feature>
<comment type="caution">
    <text evidence="8">The sequence shown here is derived from an EMBL/GenBank/DDBJ whole genome shotgun (WGS) entry which is preliminary data.</text>
</comment>
<dbReference type="InterPro" id="IPR017853">
    <property type="entry name" value="GH"/>
</dbReference>
<feature type="binding site" evidence="6">
    <location>
        <position position="209"/>
    </location>
    <ligand>
        <name>alpha-maltose 1-phosphate</name>
        <dbReference type="ChEBI" id="CHEBI:63576"/>
    </ligand>
</feature>
<evidence type="ECO:0000256" key="2">
    <source>
        <dbReference type="ARBA" id="ARBA00022676"/>
    </source>
</evidence>
<keyword evidence="2 6" id="KW-0328">Glycosyltransferase</keyword>
<evidence type="ECO:0000313" key="8">
    <source>
        <dbReference type="EMBL" id="RDI75677.1"/>
    </source>
</evidence>
<dbReference type="HAMAP" id="MF_02124">
    <property type="entry name" value="GlgE"/>
    <property type="match status" value="1"/>
</dbReference>
<evidence type="ECO:0000256" key="1">
    <source>
        <dbReference type="ARBA" id="ARBA00011738"/>
    </source>
</evidence>
<comment type="catalytic activity">
    <reaction evidence="5 6">
        <text>alpha-maltose 1-phosphate + [(1-&gt;4)-alpha-D-glucosyl](n) = [(1-&gt;4)-alpha-D-glucosyl](n+2) + phosphate</text>
        <dbReference type="Rhea" id="RHEA:42692"/>
        <dbReference type="Rhea" id="RHEA-COMP:9584"/>
        <dbReference type="Rhea" id="RHEA-COMP:10183"/>
        <dbReference type="ChEBI" id="CHEBI:15444"/>
        <dbReference type="ChEBI" id="CHEBI:43474"/>
        <dbReference type="ChEBI" id="CHEBI:63576"/>
        <dbReference type="EC" id="2.4.99.16"/>
    </reaction>
</comment>
<dbReference type="Gene3D" id="1.20.58.80">
    <property type="entry name" value="Phosphotransferase system, lactose/cellobiose-type IIA subunit"/>
    <property type="match status" value="1"/>
</dbReference>
<dbReference type="GO" id="GO:0016758">
    <property type="term" value="F:hexosyltransferase activity"/>
    <property type="evidence" value="ECO:0007669"/>
    <property type="project" value="UniProtKB-UniRule"/>
</dbReference>
<proteinExistence type="inferred from homology"/>
<comment type="similarity">
    <text evidence="6">Belongs to the glycosyl hydrolase 13 family. GlgE subfamily.</text>
</comment>
<evidence type="ECO:0000256" key="5">
    <source>
        <dbReference type="ARBA" id="ARBA00048735"/>
    </source>
</evidence>
<dbReference type="Gene3D" id="3.20.20.80">
    <property type="entry name" value="Glycosidases"/>
    <property type="match status" value="1"/>
</dbReference>
<reference evidence="9" key="2">
    <citation type="journal article" date="2019" name="MicrobiologyOpen">
        <title>High-quality draft genome sequence of Gaiella occulta isolated from a 150 meter deep mineral water borehole and comparison with the genome sequences of other deep-branching lineages of the phylum Actinobacteria.</title>
        <authorList>
            <person name="Severino R."/>
            <person name="Froufe H.J.C."/>
            <person name="Barroso C."/>
            <person name="Albuquerque L."/>
            <person name="Lobo-da-Cunha A."/>
            <person name="da Costa M.S."/>
            <person name="Egas C."/>
        </authorList>
    </citation>
    <scope>NUCLEOTIDE SEQUENCE [LARGE SCALE GENOMIC DNA]</scope>
    <source>
        <strain evidence="9">F2-233</strain>
    </source>
</reference>
<dbReference type="SMART" id="SM00642">
    <property type="entry name" value="Aamy"/>
    <property type="match status" value="1"/>
</dbReference>
<dbReference type="EMBL" id="QQZY01000001">
    <property type="protein sequence ID" value="RDI75677.1"/>
    <property type="molecule type" value="Genomic_DNA"/>
</dbReference>
<evidence type="ECO:0000256" key="6">
    <source>
        <dbReference type="HAMAP-Rule" id="MF_02124"/>
    </source>
</evidence>
<dbReference type="AlphaFoldDB" id="A0A7M2Z058"/>
<name>A0A7M2Z058_9ACTN</name>
<dbReference type="InterPro" id="IPR026585">
    <property type="entry name" value="GlgE"/>
</dbReference>
<evidence type="ECO:0000256" key="3">
    <source>
        <dbReference type="ARBA" id="ARBA00022679"/>
    </source>
</evidence>
<evidence type="ECO:0000313" key="9">
    <source>
        <dbReference type="Proteomes" id="UP000254134"/>
    </source>
</evidence>
<dbReference type="CDD" id="cd11344">
    <property type="entry name" value="AmyAc_GlgE_like"/>
    <property type="match status" value="1"/>
</dbReference>
<feature type="binding site" evidence="6">
    <location>
        <position position="304"/>
    </location>
    <ligand>
        <name>alpha-maltose 1-phosphate</name>
        <dbReference type="ChEBI" id="CHEBI:63576"/>
    </ligand>
</feature>
<dbReference type="Gene3D" id="2.60.40.10">
    <property type="entry name" value="Immunoglobulins"/>
    <property type="match status" value="1"/>
</dbReference>
<dbReference type="PANTHER" id="PTHR47786">
    <property type="entry name" value="ALPHA-1,4-GLUCAN:MALTOSE-1-PHOSPHATE MALTOSYLTRANSFERASE"/>
    <property type="match status" value="1"/>
</dbReference>
<keyword evidence="9" id="KW-1185">Reference proteome</keyword>
<dbReference type="Pfam" id="PF21702">
    <property type="entry name" value="GLGE_C"/>
    <property type="match status" value="1"/>
</dbReference>
<dbReference type="GO" id="GO:0030979">
    <property type="term" value="P:alpha-glucan biosynthetic process"/>
    <property type="evidence" value="ECO:0007669"/>
    <property type="project" value="UniProtKB-UniRule"/>
</dbReference>
<dbReference type="InterPro" id="IPR021828">
    <property type="entry name" value="GlgE_dom_N/S"/>
</dbReference>
<keyword evidence="3 6" id="KW-0808">Transferase</keyword>
<dbReference type="OrthoDB" id="9805159at2"/>
<feature type="active site" description="Proton donor" evidence="6">
    <location>
        <position position="369"/>
    </location>
</feature>
<dbReference type="PANTHER" id="PTHR47786:SF2">
    <property type="entry name" value="GLYCOSYL HYDROLASE FAMILY 13 CATALYTIC DOMAIN-CONTAINING PROTEIN"/>
    <property type="match status" value="1"/>
</dbReference>
<comment type="subunit">
    <text evidence="1 6">Homodimer.</text>
</comment>
<gene>
    <name evidence="6" type="primary">glgE</name>
    <name evidence="8" type="ORF">Gocc_0096</name>
</gene>